<comment type="caution">
    <text evidence="2">The sequence shown here is derived from an EMBL/GenBank/DDBJ whole genome shotgun (WGS) entry which is preliminary data.</text>
</comment>
<dbReference type="Pfam" id="PF12867">
    <property type="entry name" value="DinB_2"/>
    <property type="match status" value="1"/>
</dbReference>
<dbReference type="Gene3D" id="1.20.120.450">
    <property type="entry name" value="dinb family like domain"/>
    <property type="match status" value="1"/>
</dbReference>
<evidence type="ECO:0000313" key="2">
    <source>
        <dbReference type="EMBL" id="RWY52426.1"/>
    </source>
</evidence>
<evidence type="ECO:0000313" key="3">
    <source>
        <dbReference type="Proteomes" id="UP000286701"/>
    </source>
</evidence>
<dbReference type="SUPFAM" id="SSF109854">
    <property type="entry name" value="DinB/YfiT-like putative metalloenzymes"/>
    <property type="match status" value="1"/>
</dbReference>
<dbReference type="EMBL" id="SBIW01000004">
    <property type="protein sequence ID" value="RWY52426.1"/>
    <property type="molecule type" value="Genomic_DNA"/>
</dbReference>
<gene>
    <name evidence="2" type="ORF">EPL05_10995</name>
</gene>
<sequence>MIARPQPNEYPVFAGTYVNMVSQGADVMQLLANSIAETHNLFSNLPSEKALYAYAEGKWTVKQVLGHMIDTERVFAFRAFCFSREQVTLPGFDQDTYVNNTDYNSRRLQDLADEFRMTRQSNLYVFRNFTEEQINRNGTASGNYLTVRALIYMTSGHELHHLRILKEKYL</sequence>
<dbReference type="AlphaFoldDB" id="A0A3S3UWQ2"/>
<dbReference type="InterPro" id="IPR024775">
    <property type="entry name" value="DinB-like"/>
</dbReference>
<reference evidence="2 3" key="1">
    <citation type="submission" date="2019-01" db="EMBL/GenBank/DDBJ databases">
        <title>Mucilaginibacter antarcticum sp. nov., isolated from antarctic soil.</title>
        <authorList>
            <person name="Yan Y.-Q."/>
            <person name="Du Z.-J."/>
        </authorList>
    </citation>
    <scope>NUCLEOTIDE SEQUENCE [LARGE SCALE GENOMIC DNA]</scope>
    <source>
        <strain evidence="2 3">F01003</strain>
    </source>
</reference>
<protein>
    <submittedName>
        <fullName evidence="2">DinB family protein</fullName>
    </submittedName>
</protein>
<dbReference type="OrthoDB" id="9793216at2"/>
<keyword evidence="3" id="KW-1185">Reference proteome</keyword>
<dbReference type="Proteomes" id="UP000286701">
    <property type="component" value="Unassembled WGS sequence"/>
</dbReference>
<proteinExistence type="predicted"/>
<dbReference type="InterPro" id="IPR034660">
    <property type="entry name" value="DinB/YfiT-like"/>
</dbReference>
<evidence type="ECO:0000259" key="1">
    <source>
        <dbReference type="Pfam" id="PF12867"/>
    </source>
</evidence>
<dbReference type="RefSeq" id="WP_128534012.1">
    <property type="nucleotide sequence ID" value="NZ_SBIW01000004.1"/>
</dbReference>
<name>A0A3S3UWQ2_9SPHI</name>
<accession>A0A3S3UWQ2</accession>
<organism evidence="2 3">
    <name type="scientific">Mucilaginibacter gilvus</name>
    <dbReference type="NCBI Taxonomy" id="2305909"/>
    <lineage>
        <taxon>Bacteria</taxon>
        <taxon>Pseudomonadati</taxon>
        <taxon>Bacteroidota</taxon>
        <taxon>Sphingobacteriia</taxon>
        <taxon>Sphingobacteriales</taxon>
        <taxon>Sphingobacteriaceae</taxon>
        <taxon>Mucilaginibacter</taxon>
    </lineage>
</organism>
<feature type="domain" description="DinB-like" evidence="1">
    <location>
        <begin position="33"/>
        <end position="164"/>
    </location>
</feature>